<sequence>MARSVGLGVSHTLVCIIRALRRGILFCSCDYSTCHSLLFICWESYMLCICHFWVCDGLNIPMKGHGMHLLMTAFLTFLHTINILFWGGSFSGNGGHLLGYRRAGIGLTGNDETLCYCTWK</sequence>
<evidence type="ECO:0000256" key="1">
    <source>
        <dbReference type="SAM" id="Phobius"/>
    </source>
</evidence>
<dbReference type="InParanoid" id="A0A3N4LKB2"/>
<evidence type="ECO:0000313" key="3">
    <source>
        <dbReference type="Proteomes" id="UP000267821"/>
    </source>
</evidence>
<evidence type="ECO:0000313" key="2">
    <source>
        <dbReference type="EMBL" id="RPB23347.1"/>
    </source>
</evidence>
<accession>A0A3N4LKB2</accession>
<dbReference type="AlphaFoldDB" id="A0A3N4LKB2"/>
<feature type="transmembrane region" description="Helical" evidence="1">
    <location>
        <begin position="37"/>
        <end position="55"/>
    </location>
</feature>
<feature type="transmembrane region" description="Helical" evidence="1">
    <location>
        <begin position="67"/>
        <end position="88"/>
    </location>
</feature>
<organism evidence="2 3">
    <name type="scientific">Terfezia boudieri ATCC MYA-4762</name>
    <dbReference type="NCBI Taxonomy" id="1051890"/>
    <lineage>
        <taxon>Eukaryota</taxon>
        <taxon>Fungi</taxon>
        <taxon>Dikarya</taxon>
        <taxon>Ascomycota</taxon>
        <taxon>Pezizomycotina</taxon>
        <taxon>Pezizomycetes</taxon>
        <taxon>Pezizales</taxon>
        <taxon>Pezizaceae</taxon>
        <taxon>Terfezia</taxon>
    </lineage>
</organism>
<keyword evidence="1" id="KW-0472">Membrane</keyword>
<reference evidence="2 3" key="1">
    <citation type="journal article" date="2018" name="Nat. Ecol. Evol.">
        <title>Pezizomycetes genomes reveal the molecular basis of ectomycorrhizal truffle lifestyle.</title>
        <authorList>
            <person name="Murat C."/>
            <person name="Payen T."/>
            <person name="Noel B."/>
            <person name="Kuo A."/>
            <person name="Morin E."/>
            <person name="Chen J."/>
            <person name="Kohler A."/>
            <person name="Krizsan K."/>
            <person name="Balestrini R."/>
            <person name="Da Silva C."/>
            <person name="Montanini B."/>
            <person name="Hainaut M."/>
            <person name="Levati E."/>
            <person name="Barry K.W."/>
            <person name="Belfiori B."/>
            <person name="Cichocki N."/>
            <person name="Clum A."/>
            <person name="Dockter R.B."/>
            <person name="Fauchery L."/>
            <person name="Guy J."/>
            <person name="Iotti M."/>
            <person name="Le Tacon F."/>
            <person name="Lindquist E.A."/>
            <person name="Lipzen A."/>
            <person name="Malagnac F."/>
            <person name="Mello A."/>
            <person name="Molinier V."/>
            <person name="Miyauchi S."/>
            <person name="Poulain J."/>
            <person name="Riccioni C."/>
            <person name="Rubini A."/>
            <person name="Sitrit Y."/>
            <person name="Splivallo R."/>
            <person name="Traeger S."/>
            <person name="Wang M."/>
            <person name="Zifcakova L."/>
            <person name="Wipf D."/>
            <person name="Zambonelli A."/>
            <person name="Paolocci F."/>
            <person name="Nowrousian M."/>
            <person name="Ottonello S."/>
            <person name="Baldrian P."/>
            <person name="Spatafora J.W."/>
            <person name="Henrissat B."/>
            <person name="Nagy L.G."/>
            <person name="Aury J.M."/>
            <person name="Wincker P."/>
            <person name="Grigoriev I.V."/>
            <person name="Bonfante P."/>
            <person name="Martin F.M."/>
        </authorList>
    </citation>
    <scope>NUCLEOTIDE SEQUENCE [LARGE SCALE GENOMIC DNA]</scope>
    <source>
        <strain evidence="2 3">ATCC MYA-4762</strain>
    </source>
</reference>
<proteinExistence type="predicted"/>
<name>A0A3N4LKB2_9PEZI</name>
<keyword evidence="1" id="KW-0812">Transmembrane</keyword>
<dbReference type="Proteomes" id="UP000267821">
    <property type="component" value="Unassembled WGS sequence"/>
</dbReference>
<keyword evidence="1" id="KW-1133">Transmembrane helix</keyword>
<protein>
    <submittedName>
        <fullName evidence="2">Uncharacterized protein</fullName>
    </submittedName>
</protein>
<dbReference type="EMBL" id="ML121547">
    <property type="protein sequence ID" value="RPB23347.1"/>
    <property type="molecule type" value="Genomic_DNA"/>
</dbReference>
<keyword evidence="3" id="KW-1185">Reference proteome</keyword>
<gene>
    <name evidence="2" type="ORF">L211DRAFT_285978</name>
</gene>